<protein>
    <submittedName>
        <fullName evidence="6">Peptidase PmbA</fullName>
    </submittedName>
</protein>
<dbReference type="Pfam" id="PF19290">
    <property type="entry name" value="PmbA_TldD_2nd"/>
    <property type="match status" value="1"/>
</dbReference>
<evidence type="ECO:0000256" key="2">
    <source>
        <dbReference type="ARBA" id="ARBA00025682"/>
    </source>
</evidence>
<dbReference type="Gene3D" id="3.30.2290.10">
    <property type="entry name" value="PmbA/TldD superfamily"/>
    <property type="match status" value="1"/>
</dbReference>
<dbReference type="EMBL" id="LN999835">
    <property type="protein sequence ID" value="CUX97106.1"/>
    <property type="molecule type" value="Genomic_DNA"/>
</dbReference>
<evidence type="ECO:0000259" key="5">
    <source>
        <dbReference type="Pfam" id="PF19290"/>
    </source>
</evidence>
<dbReference type="Pfam" id="PF19289">
    <property type="entry name" value="PmbA_TldD_3rd"/>
    <property type="match status" value="1"/>
</dbReference>
<dbReference type="InterPro" id="IPR036059">
    <property type="entry name" value="TldD/PmbA_sf"/>
</dbReference>
<dbReference type="KEGG" id="hed:TPER_HE00164"/>
<evidence type="ECO:0000256" key="1">
    <source>
        <dbReference type="ARBA" id="ARBA00005836"/>
    </source>
</evidence>
<dbReference type="GO" id="GO:0008237">
    <property type="term" value="F:metallopeptidase activity"/>
    <property type="evidence" value="ECO:0007669"/>
    <property type="project" value="InterPro"/>
</dbReference>
<feature type="domain" description="Metalloprotease TldD/E N-terminal" evidence="3">
    <location>
        <begin position="43"/>
        <end position="107"/>
    </location>
</feature>
<keyword evidence="7" id="KW-1185">Reference proteome</keyword>
<evidence type="ECO:0000259" key="3">
    <source>
        <dbReference type="Pfam" id="PF01523"/>
    </source>
</evidence>
<gene>
    <name evidence="6" type="ORF">TPER_HE00164</name>
</gene>
<dbReference type="GO" id="GO:0005829">
    <property type="term" value="C:cytosol"/>
    <property type="evidence" value="ECO:0007669"/>
    <property type="project" value="TreeGrafter"/>
</dbReference>
<dbReference type="STRING" id="1778263.TPER_HE00164"/>
<dbReference type="PATRIC" id="fig|1778263.3.peg.169"/>
<feature type="domain" description="Metalloprotease TldD/E C-terminal" evidence="4">
    <location>
        <begin position="249"/>
        <end position="456"/>
    </location>
</feature>
<dbReference type="Proteomes" id="UP000095477">
    <property type="component" value="Chromosome I"/>
</dbReference>
<dbReference type="NCBIfam" id="NF008268">
    <property type="entry name" value="PRK11040.1"/>
    <property type="match status" value="1"/>
</dbReference>
<dbReference type="AlphaFoldDB" id="A0A143WU37"/>
<dbReference type="InterPro" id="IPR047657">
    <property type="entry name" value="PmbA"/>
</dbReference>
<organism evidence="6 7">
    <name type="scientific">Candidatus Hoaglandella endobia</name>
    <dbReference type="NCBI Taxonomy" id="1778263"/>
    <lineage>
        <taxon>Bacteria</taxon>
        <taxon>Pseudomonadati</taxon>
        <taxon>Pseudomonadota</taxon>
        <taxon>Gammaproteobacteria</taxon>
        <taxon>Enterobacterales</taxon>
        <taxon>Enterobacteriaceae</taxon>
        <taxon>Candidatus Hoaglandella</taxon>
    </lineage>
</organism>
<comment type="similarity">
    <text evidence="1">Belongs to the peptidase U62 family.</text>
</comment>
<evidence type="ECO:0000313" key="6">
    <source>
        <dbReference type="EMBL" id="CUX97106.1"/>
    </source>
</evidence>
<comment type="function">
    <text evidence="2">Metalloprotease involved in CcdA degradation. Suppresses the inhibitory activity of the carbon storage regulator (CsrA).</text>
</comment>
<name>A0A143WU37_9ENTR</name>
<dbReference type="InterPro" id="IPR045569">
    <property type="entry name" value="Metalloprtase-TldD/E_C"/>
</dbReference>
<dbReference type="GO" id="GO:0006508">
    <property type="term" value="P:proteolysis"/>
    <property type="evidence" value="ECO:0007669"/>
    <property type="project" value="InterPro"/>
</dbReference>
<dbReference type="InterPro" id="IPR045570">
    <property type="entry name" value="Metalloprtase-TldD/E_cen_dom"/>
</dbReference>
<dbReference type="InterPro" id="IPR035068">
    <property type="entry name" value="TldD/PmbA_N"/>
</dbReference>
<feature type="domain" description="Metalloprotease TldD/E central" evidence="5">
    <location>
        <begin position="135"/>
        <end position="241"/>
    </location>
</feature>
<evidence type="ECO:0000313" key="7">
    <source>
        <dbReference type="Proteomes" id="UP000095477"/>
    </source>
</evidence>
<dbReference type="SUPFAM" id="SSF111283">
    <property type="entry name" value="Putative modulator of DNA gyrase, PmbA/TldD"/>
    <property type="match status" value="1"/>
</dbReference>
<sequence>MNSMHNHNDETLNLITKFEQQRALLENVVAKTLELARTRSEAAEVEVTKTTGIRISTRYGEVENIEFNSDGSLDITVYDQQRKGSASSTNFNPQAIASTVNAALNIARYTSPDPASGPADKDLLAYKAPDLDLFHPTKIDVKQGIALAAEAEQTAIGSDKCITNTGGGCFSSHFSNRVFGNNYGMLQSYSSSSYIISCSVIAENGGNMERNYAYTVSRAFEDLRSPKWVGEECAHRTMKHLNPRKLPTMKAAILFAAEVATSLFSHLVRAISGNNVYQKSTFLLNELGHVILPDWLSINEYPHLPKGFASSPFDSEGVRTCDRIIVQNGVLNTWLLGSYAARKLGLQSTGNADGIHNWYISHQAVDFDGLLKKMERGLVVTELMGQGVNEITGNYSRGASGFWVENGVIQYPVSEITIAGNLRDMLRNIVSIGNDTEMRSNIQCGSLLIEEMIIAGR</sequence>
<dbReference type="Pfam" id="PF01523">
    <property type="entry name" value="PmbA_TldD_1st"/>
    <property type="match status" value="1"/>
</dbReference>
<dbReference type="PANTHER" id="PTHR43421">
    <property type="entry name" value="METALLOPROTEASE PMBA"/>
    <property type="match status" value="1"/>
</dbReference>
<evidence type="ECO:0000259" key="4">
    <source>
        <dbReference type="Pfam" id="PF19289"/>
    </source>
</evidence>
<reference evidence="7" key="1">
    <citation type="submission" date="2016-01" db="EMBL/GenBank/DDBJ databases">
        <authorList>
            <person name="Husnik F."/>
        </authorList>
    </citation>
    <scope>NUCLEOTIDE SEQUENCE [LARGE SCALE GENOMIC DNA]</scope>
</reference>
<accession>A0A143WU37</accession>
<proteinExistence type="inferred from homology"/>
<dbReference type="InterPro" id="IPR002510">
    <property type="entry name" value="Metalloprtase-TldD/E_N"/>
</dbReference>
<dbReference type="PANTHER" id="PTHR43421:SF1">
    <property type="entry name" value="METALLOPROTEASE PMBA"/>
    <property type="match status" value="1"/>
</dbReference>